<proteinExistence type="predicted"/>
<sequence>MALTYPEAVYFTPTEEGLFATSLTTTRWINFTPLHLDVRKVGEIINFYEQFAVREMSGSFALLTGEQVPFAVTVPTAPYTNRLFFTNQTMPNPYWGNVDKDALTLIANNAPLHLTRIRVSDSYQKRSIERQMYHSMSEYATVSFWTEACQASVMVTTTNPQILKAGQEAFCNSASLAAYMRVNNKSYDEYVNAAQSMLNDTIHGKVGFLLFPQEIYESFPKIGSIFR</sequence>
<dbReference type="AlphaFoldDB" id="A0A1F7GEE9"/>
<evidence type="ECO:0000313" key="2">
    <source>
        <dbReference type="Proteomes" id="UP000178372"/>
    </source>
</evidence>
<dbReference type="Proteomes" id="UP000178372">
    <property type="component" value="Unassembled WGS sequence"/>
</dbReference>
<comment type="caution">
    <text evidence="1">The sequence shown here is derived from an EMBL/GenBank/DDBJ whole genome shotgun (WGS) entry which is preliminary data.</text>
</comment>
<gene>
    <name evidence="1" type="ORF">A2690_02220</name>
</gene>
<dbReference type="EMBL" id="MFZF01000002">
    <property type="protein sequence ID" value="OGK17239.1"/>
    <property type="molecule type" value="Genomic_DNA"/>
</dbReference>
<protein>
    <submittedName>
        <fullName evidence="1">Uncharacterized protein</fullName>
    </submittedName>
</protein>
<accession>A0A1F7GEE9</accession>
<name>A0A1F7GEE9_9BACT</name>
<evidence type="ECO:0000313" key="1">
    <source>
        <dbReference type="EMBL" id="OGK17239.1"/>
    </source>
</evidence>
<organism evidence="1 2">
    <name type="scientific">Candidatus Roizmanbacteria bacterium RIFCSPHIGHO2_01_FULL_39_12b</name>
    <dbReference type="NCBI Taxonomy" id="1802030"/>
    <lineage>
        <taxon>Bacteria</taxon>
        <taxon>Candidatus Roizmaniibacteriota</taxon>
    </lineage>
</organism>
<reference evidence="1 2" key="1">
    <citation type="journal article" date="2016" name="Nat. Commun.">
        <title>Thousands of microbial genomes shed light on interconnected biogeochemical processes in an aquifer system.</title>
        <authorList>
            <person name="Anantharaman K."/>
            <person name="Brown C.T."/>
            <person name="Hug L.A."/>
            <person name="Sharon I."/>
            <person name="Castelle C.J."/>
            <person name="Probst A.J."/>
            <person name="Thomas B.C."/>
            <person name="Singh A."/>
            <person name="Wilkins M.J."/>
            <person name="Karaoz U."/>
            <person name="Brodie E.L."/>
            <person name="Williams K.H."/>
            <person name="Hubbard S.S."/>
            <person name="Banfield J.F."/>
        </authorList>
    </citation>
    <scope>NUCLEOTIDE SEQUENCE [LARGE SCALE GENOMIC DNA]</scope>
</reference>